<dbReference type="AlphaFoldDB" id="A0AAD8STP4"/>
<name>A0AAD8STP4_LOLMU</name>
<sequence length="99" mass="11786">MSYDRLRLPQRFASIFDGQKPHHILLRVFGGATILWSAEVMSDGEGQMFPHNGWRRFARSHTIDVEHFVVFQYDCHNEFNVTVFNETMCRRHYHSDENN</sequence>
<evidence type="ECO:0000256" key="5">
    <source>
        <dbReference type="ARBA" id="ARBA00023242"/>
    </source>
</evidence>
<dbReference type="Proteomes" id="UP001231189">
    <property type="component" value="Unassembled WGS sequence"/>
</dbReference>
<keyword evidence="2" id="KW-0805">Transcription regulation</keyword>
<dbReference type="InterPro" id="IPR015300">
    <property type="entry name" value="DNA-bd_pseudobarrel_sf"/>
</dbReference>
<evidence type="ECO:0000256" key="2">
    <source>
        <dbReference type="ARBA" id="ARBA00023015"/>
    </source>
</evidence>
<organism evidence="7 8">
    <name type="scientific">Lolium multiflorum</name>
    <name type="common">Italian ryegrass</name>
    <name type="synonym">Lolium perenne subsp. multiflorum</name>
    <dbReference type="NCBI Taxonomy" id="4521"/>
    <lineage>
        <taxon>Eukaryota</taxon>
        <taxon>Viridiplantae</taxon>
        <taxon>Streptophyta</taxon>
        <taxon>Embryophyta</taxon>
        <taxon>Tracheophyta</taxon>
        <taxon>Spermatophyta</taxon>
        <taxon>Magnoliopsida</taxon>
        <taxon>Liliopsida</taxon>
        <taxon>Poales</taxon>
        <taxon>Poaceae</taxon>
        <taxon>BOP clade</taxon>
        <taxon>Pooideae</taxon>
        <taxon>Poodae</taxon>
        <taxon>Poeae</taxon>
        <taxon>Poeae Chloroplast Group 2 (Poeae type)</taxon>
        <taxon>Loliodinae</taxon>
        <taxon>Loliinae</taxon>
        <taxon>Lolium</taxon>
    </lineage>
</organism>
<dbReference type="Pfam" id="PF02362">
    <property type="entry name" value="B3"/>
    <property type="match status" value="1"/>
</dbReference>
<keyword evidence="3" id="KW-0238">DNA-binding</keyword>
<dbReference type="PROSITE" id="PS50863">
    <property type="entry name" value="B3"/>
    <property type="match status" value="1"/>
</dbReference>
<reference evidence="7" key="1">
    <citation type="submission" date="2023-07" db="EMBL/GenBank/DDBJ databases">
        <title>A chromosome-level genome assembly of Lolium multiflorum.</title>
        <authorList>
            <person name="Chen Y."/>
            <person name="Copetti D."/>
            <person name="Kolliker R."/>
            <person name="Studer B."/>
        </authorList>
    </citation>
    <scope>NUCLEOTIDE SEQUENCE</scope>
    <source>
        <strain evidence="7">02402/16</strain>
        <tissue evidence="7">Leaf</tissue>
    </source>
</reference>
<dbReference type="Gene3D" id="2.40.330.10">
    <property type="entry name" value="DNA-binding pseudobarrel domain"/>
    <property type="match status" value="1"/>
</dbReference>
<evidence type="ECO:0000256" key="4">
    <source>
        <dbReference type="ARBA" id="ARBA00023163"/>
    </source>
</evidence>
<evidence type="ECO:0000256" key="3">
    <source>
        <dbReference type="ARBA" id="ARBA00023125"/>
    </source>
</evidence>
<evidence type="ECO:0000256" key="1">
    <source>
        <dbReference type="ARBA" id="ARBA00004123"/>
    </source>
</evidence>
<keyword evidence="5" id="KW-0539">Nucleus</keyword>
<dbReference type="SUPFAM" id="SSF101936">
    <property type="entry name" value="DNA-binding pseudobarrel domain"/>
    <property type="match status" value="1"/>
</dbReference>
<dbReference type="CDD" id="cd10017">
    <property type="entry name" value="B3_DNA"/>
    <property type="match status" value="1"/>
</dbReference>
<protein>
    <recommendedName>
        <fullName evidence="6">TF-B3 domain-containing protein</fullName>
    </recommendedName>
</protein>
<dbReference type="GO" id="GO:0005634">
    <property type="term" value="C:nucleus"/>
    <property type="evidence" value="ECO:0007669"/>
    <property type="project" value="UniProtKB-SubCell"/>
</dbReference>
<dbReference type="InterPro" id="IPR003340">
    <property type="entry name" value="B3_DNA-bd"/>
</dbReference>
<keyword evidence="8" id="KW-1185">Reference proteome</keyword>
<comment type="caution">
    <text evidence="7">The sequence shown here is derived from an EMBL/GenBank/DDBJ whole genome shotgun (WGS) entry which is preliminary data.</text>
</comment>
<evidence type="ECO:0000259" key="6">
    <source>
        <dbReference type="PROSITE" id="PS50863"/>
    </source>
</evidence>
<accession>A0AAD8STP4</accession>
<dbReference type="EMBL" id="JAUUTY010000003">
    <property type="protein sequence ID" value="KAK1664122.1"/>
    <property type="molecule type" value="Genomic_DNA"/>
</dbReference>
<dbReference type="PANTHER" id="PTHR31920">
    <property type="entry name" value="B3 DOMAIN-CONTAINING"/>
    <property type="match status" value="1"/>
</dbReference>
<dbReference type="PANTHER" id="PTHR31920:SF111">
    <property type="entry name" value="B3 DOMAIN-CONTAINING PROTEIN OS03G0621600-RELATED"/>
    <property type="match status" value="1"/>
</dbReference>
<dbReference type="GO" id="GO:0003677">
    <property type="term" value="F:DNA binding"/>
    <property type="evidence" value="ECO:0007669"/>
    <property type="project" value="UniProtKB-KW"/>
</dbReference>
<comment type="subcellular location">
    <subcellularLocation>
        <location evidence="1">Nucleus</location>
    </subcellularLocation>
</comment>
<dbReference type="InterPro" id="IPR050655">
    <property type="entry name" value="Plant_B3_domain"/>
</dbReference>
<feature type="domain" description="TF-B3" evidence="6">
    <location>
        <begin position="1"/>
        <end position="87"/>
    </location>
</feature>
<evidence type="ECO:0000313" key="7">
    <source>
        <dbReference type="EMBL" id="KAK1664122.1"/>
    </source>
</evidence>
<gene>
    <name evidence="7" type="ORF">QYE76_052281</name>
</gene>
<keyword evidence="4" id="KW-0804">Transcription</keyword>
<evidence type="ECO:0000313" key="8">
    <source>
        <dbReference type="Proteomes" id="UP001231189"/>
    </source>
</evidence>
<proteinExistence type="predicted"/>